<dbReference type="EMBL" id="LSRS01000005">
    <property type="protein sequence ID" value="KAF1084374.1"/>
    <property type="molecule type" value="Genomic_DNA"/>
</dbReference>
<dbReference type="AlphaFoldDB" id="A0A9D3AY41"/>
<organism evidence="1 2">
    <name type="scientific">Sporotomaculum syntrophicum</name>
    <dbReference type="NCBI Taxonomy" id="182264"/>
    <lineage>
        <taxon>Bacteria</taxon>
        <taxon>Bacillati</taxon>
        <taxon>Bacillota</taxon>
        <taxon>Clostridia</taxon>
        <taxon>Eubacteriales</taxon>
        <taxon>Desulfallaceae</taxon>
        <taxon>Sporotomaculum</taxon>
    </lineage>
</organism>
<proteinExistence type="predicted"/>
<protein>
    <submittedName>
        <fullName evidence="1">Uncharacterized protein</fullName>
    </submittedName>
</protein>
<gene>
    <name evidence="1" type="ORF">SPSYN_02151</name>
</gene>
<evidence type="ECO:0000313" key="2">
    <source>
        <dbReference type="Proteomes" id="UP000798488"/>
    </source>
</evidence>
<dbReference type="RefSeq" id="WP_161822467.1">
    <property type="nucleotide sequence ID" value="NZ_LSRS01000005.1"/>
</dbReference>
<keyword evidence="2" id="KW-1185">Reference proteome</keyword>
<evidence type="ECO:0000313" key="1">
    <source>
        <dbReference type="EMBL" id="KAF1084374.1"/>
    </source>
</evidence>
<accession>A0A9D3AY41</accession>
<comment type="caution">
    <text evidence="1">The sequence shown here is derived from an EMBL/GenBank/DDBJ whole genome shotgun (WGS) entry which is preliminary data.</text>
</comment>
<name>A0A9D3AY41_9FIRM</name>
<reference evidence="1" key="1">
    <citation type="submission" date="2016-02" db="EMBL/GenBank/DDBJ databases">
        <title>Draft Genome Sequence of Sporotomaculum syntrophicum Strain FB, a Syntrophic Benzoate Degrader.</title>
        <authorList>
            <person name="Nobu M.K."/>
            <person name="Narihiro T."/>
            <person name="Qiu Y.-L."/>
            <person name="Ohashi A."/>
            <person name="Liu W.-T."/>
            <person name="Yuji S."/>
        </authorList>
    </citation>
    <scope>NUCLEOTIDE SEQUENCE</scope>
    <source>
        <strain evidence="1">FB</strain>
    </source>
</reference>
<sequence length="175" mass="20081">MATINWSFYYQQLDKVTPLPVDCGRLCGSKCCTEWDNGAGVYLLPGEEQLFEGLAWCQTVPIPKIEAAFPGEYSYILQCRGKCPRSKRPLLCRTFPLTPHLKDGKDISLVFDEAGWFICPLVQLGELSRLDPRFVRQVLAVWRQLAEDQAIHSYILARSKEIDHSRNAPWKKLFF</sequence>
<dbReference type="Proteomes" id="UP000798488">
    <property type="component" value="Unassembled WGS sequence"/>
</dbReference>
<dbReference type="OrthoDB" id="8438824at2"/>